<dbReference type="CDD" id="cd18603">
    <property type="entry name" value="ABC_6TM_MRP1_2_3_6_D2_like"/>
    <property type="match status" value="1"/>
</dbReference>
<dbReference type="VEuPathDB" id="VectorBase:LDEU012297"/>
<gene>
    <name evidence="11" type="ORF">B4U80_08218</name>
</gene>
<feature type="transmembrane region" description="Helical" evidence="9">
    <location>
        <begin position="145"/>
        <end position="165"/>
    </location>
</feature>
<keyword evidence="7 9" id="KW-1133">Transmembrane helix</keyword>
<keyword evidence="3 9" id="KW-0812">Transmembrane</keyword>
<name>A0A443RWI4_9ACAR</name>
<evidence type="ECO:0000256" key="1">
    <source>
        <dbReference type="ARBA" id="ARBA00004127"/>
    </source>
</evidence>
<keyword evidence="8 9" id="KW-0472">Membrane</keyword>
<keyword evidence="12" id="KW-1185">Reference proteome</keyword>
<evidence type="ECO:0000256" key="5">
    <source>
        <dbReference type="ARBA" id="ARBA00022741"/>
    </source>
</evidence>
<dbReference type="AlphaFoldDB" id="A0A443RWI4"/>
<dbReference type="PROSITE" id="PS50929">
    <property type="entry name" value="ABC_TM1F"/>
    <property type="match status" value="1"/>
</dbReference>
<evidence type="ECO:0000256" key="7">
    <source>
        <dbReference type="ARBA" id="ARBA00022989"/>
    </source>
</evidence>
<evidence type="ECO:0000256" key="3">
    <source>
        <dbReference type="ARBA" id="ARBA00022692"/>
    </source>
</evidence>
<protein>
    <submittedName>
        <fullName evidence="11">Multidrug resistance-associated protein 1-like protein</fullName>
    </submittedName>
</protein>
<dbReference type="GO" id="GO:0140359">
    <property type="term" value="F:ABC-type transporter activity"/>
    <property type="evidence" value="ECO:0007669"/>
    <property type="project" value="InterPro"/>
</dbReference>
<dbReference type="Pfam" id="PF00664">
    <property type="entry name" value="ABC_membrane"/>
    <property type="match status" value="1"/>
</dbReference>
<evidence type="ECO:0000313" key="12">
    <source>
        <dbReference type="Proteomes" id="UP000288716"/>
    </source>
</evidence>
<dbReference type="FunFam" id="1.20.1560.10:FF:000013">
    <property type="entry name" value="ABC transporter C family member 2"/>
    <property type="match status" value="1"/>
</dbReference>
<keyword evidence="6" id="KW-0067">ATP-binding</keyword>
<dbReference type="GO" id="GO:0005524">
    <property type="term" value="F:ATP binding"/>
    <property type="evidence" value="ECO:0007669"/>
    <property type="project" value="UniProtKB-KW"/>
</dbReference>
<dbReference type="GO" id="GO:0012505">
    <property type="term" value="C:endomembrane system"/>
    <property type="evidence" value="ECO:0007669"/>
    <property type="project" value="UniProtKB-SubCell"/>
</dbReference>
<accession>A0A443RWI4</accession>
<dbReference type="OrthoDB" id="6513559at2759"/>
<dbReference type="Gene3D" id="1.20.1560.10">
    <property type="entry name" value="ABC transporter type 1, transmembrane domain"/>
    <property type="match status" value="1"/>
</dbReference>
<feature type="non-terminal residue" evidence="11">
    <location>
        <position position="242"/>
    </location>
</feature>
<feature type="transmembrane region" description="Helical" evidence="9">
    <location>
        <begin position="58"/>
        <end position="78"/>
    </location>
</feature>
<dbReference type="PANTHER" id="PTHR24223">
    <property type="entry name" value="ATP-BINDING CASSETTE SUB-FAMILY C"/>
    <property type="match status" value="1"/>
</dbReference>
<evidence type="ECO:0000256" key="8">
    <source>
        <dbReference type="ARBA" id="ARBA00023136"/>
    </source>
</evidence>
<keyword evidence="4" id="KW-0677">Repeat</keyword>
<dbReference type="SUPFAM" id="SSF90123">
    <property type="entry name" value="ABC transporter transmembrane region"/>
    <property type="match status" value="1"/>
</dbReference>
<feature type="domain" description="ABC transmembrane type-1" evidence="10">
    <location>
        <begin position="1"/>
        <end position="200"/>
    </location>
</feature>
<dbReference type="Proteomes" id="UP000288716">
    <property type="component" value="Unassembled WGS sequence"/>
</dbReference>
<evidence type="ECO:0000259" key="10">
    <source>
        <dbReference type="PROSITE" id="PS50929"/>
    </source>
</evidence>
<dbReference type="STRING" id="299467.A0A443RWI4"/>
<evidence type="ECO:0000256" key="6">
    <source>
        <dbReference type="ARBA" id="ARBA00022840"/>
    </source>
</evidence>
<dbReference type="GO" id="GO:0016020">
    <property type="term" value="C:membrane"/>
    <property type="evidence" value="ECO:0007669"/>
    <property type="project" value="InterPro"/>
</dbReference>
<keyword evidence="2" id="KW-0813">Transport</keyword>
<comment type="subcellular location">
    <subcellularLocation>
        <location evidence="1">Endomembrane system</location>
        <topology evidence="1">Multi-pass membrane protein</topology>
    </subcellularLocation>
</comment>
<evidence type="ECO:0000313" key="11">
    <source>
        <dbReference type="EMBL" id="RWS19743.1"/>
    </source>
</evidence>
<evidence type="ECO:0000256" key="4">
    <source>
        <dbReference type="ARBA" id="ARBA00022737"/>
    </source>
</evidence>
<keyword evidence="5" id="KW-0547">Nucleotide-binding</keyword>
<dbReference type="InterPro" id="IPR036640">
    <property type="entry name" value="ABC1_TM_sf"/>
</dbReference>
<dbReference type="InterPro" id="IPR050173">
    <property type="entry name" value="ABC_transporter_C-like"/>
</dbReference>
<organism evidence="11 12">
    <name type="scientific">Leptotrombidium deliense</name>
    <dbReference type="NCBI Taxonomy" id="299467"/>
    <lineage>
        <taxon>Eukaryota</taxon>
        <taxon>Metazoa</taxon>
        <taxon>Ecdysozoa</taxon>
        <taxon>Arthropoda</taxon>
        <taxon>Chelicerata</taxon>
        <taxon>Arachnida</taxon>
        <taxon>Acari</taxon>
        <taxon>Acariformes</taxon>
        <taxon>Trombidiformes</taxon>
        <taxon>Prostigmata</taxon>
        <taxon>Anystina</taxon>
        <taxon>Parasitengona</taxon>
        <taxon>Trombiculoidea</taxon>
        <taxon>Trombiculidae</taxon>
        <taxon>Leptotrombidium</taxon>
    </lineage>
</organism>
<proteinExistence type="predicted"/>
<dbReference type="EMBL" id="NCKV01023117">
    <property type="protein sequence ID" value="RWS19743.1"/>
    <property type="molecule type" value="Genomic_DNA"/>
</dbReference>
<sequence length="242" mass="27557">MKSPMSFFETTPIGRIVNRFGKDVDVIDVTLLPSLSNWIIYLFEFTATIILIETQTPLFVVVFIPIVIVFYIWQKIYVSSSRQLKRLESVTRSPIYSHFGATLSGVSTIRAYNAENRFIEESYSRVDANQKCYYPSVASNRWIGLRLEICSSLITLFAGIFAVLARNSLTGGAIGLSITYALNTTLILNWLVRNTSDIETQVTSIERIVEYTNLPLEADWEKSEVSISPEWPQNGHIQFENY</sequence>
<feature type="transmembrane region" description="Helical" evidence="9">
    <location>
        <begin position="171"/>
        <end position="192"/>
    </location>
</feature>
<dbReference type="InterPro" id="IPR011527">
    <property type="entry name" value="ABC1_TM_dom"/>
</dbReference>
<evidence type="ECO:0000256" key="2">
    <source>
        <dbReference type="ARBA" id="ARBA00022448"/>
    </source>
</evidence>
<comment type="caution">
    <text evidence="11">The sequence shown here is derived from an EMBL/GenBank/DDBJ whole genome shotgun (WGS) entry which is preliminary data.</text>
</comment>
<dbReference type="PANTHER" id="PTHR24223:SF443">
    <property type="entry name" value="MULTIDRUG-RESISTANCE LIKE PROTEIN 1, ISOFORM I"/>
    <property type="match status" value="1"/>
</dbReference>
<evidence type="ECO:0000256" key="9">
    <source>
        <dbReference type="SAM" id="Phobius"/>
    </source>
</evidence>
<reference evidence="11 12" key="1">
    <citation type="journal article" date="2018" name="Gigascience">
        <title>Genomes of trombidid mites reveal novel predicted allergens and laterally-transferred genes associated with secondary metabolism.</title>
        <authorList>
            <person name="Dong X."/>
            <person name="Chaisiri K."/>
            <person name="Xia D."/>
            <person name="Armstrong S.D."/>
            <person name="Fang Y."/>
            <person name="Donnelly M.J."/>
            <person name="Kadowaki T."/>
            <person name="McGarry J.W."/>
            <person name="Darby A.C."/>
            <person name="Makepeace B.L."/>
        </authorList>
    </citation>
    <scope>NUCLEOTIDE SEQUENCE [LARGE SCALE GENOMIC DNA]</scope>
    <source>
        <strain evidence="11">UoL-UT</strain>
    </source>
</reference>